<evidence type="ECO:0000313" key="6">
    <source>
        <dbReference type="Proteomes" id="UP000318141"/>
    </source>
</evidence>
<dbReference type="PANTHER" id="PTHR30146">
    <property type="entry name" value="LACI-RELATED TRANSCRIPTIONAL REPRESSOR"/>
    <property type="match status" value="1"/>
</dbReference>
<dbReference type="CDD" id="cd01575">
    <property type="entry name" value="PBP1_GntR"/>
    <property type="match status" value="1"/>
</dbReference>
<dbReference type="SUPFAM" id="SSF47413">
    <property type="entry name" value="lambda repressor-like DNA-binding domains"/>
    <property type="match status" value="1"/>
</dbReference>
<dbReference type="InterPro" id="IPR028082">
    <property type="entry name" value="Peripla_BP_I"/>
</dbReference>
<comment type="caution">
    <text evidence="5">The sequence shown here is derived from an EMBL/GenBank/DDBJ whole genome shotgun (WGS) entry which is preliminary data.</text>
</comment>
<dbReference type="Proteomes" id="UP000318141">
    <property type="component" value="Unassembled WGS sequence"/>
</dbReference>
<dbReference type="CDD" id="cd01392">
    <property type="entry name" value="HTH_LacI"/>
    <property type="match status" value="1"/>
</dbReference>
<dbReference type="Gene3D" id="1.10.260.40">
    <property type="entry name" value="lambda repressor-like DNA-binding domains"/>
    <property type="match status" value="1"/>
</dbReference>
<feature type="domain" description="HTH lacI-type" evidence="4">
    <location>
        <begin position="1"/>
        <end position="53"/>
    </location>
</feature>
<name>A0A562B1M2_9BURK</name>
<dbReference type="InterPro" id="IPR046335">
    <property type="entry name" value="LacI/GalR-like_sensor"/>
</dbReference>
<dbReference type="AlphaFoldDB" id="A0A562B1M2"/>
<dbReference type="PANTHER" id="PTHR30146:SF33">
    <property type="entry name" value="TRANSCRIPTIONAL REGULATOR"/>
    <property type="match status" value="1"/>
</dbReference>
<reference evidence="5 6" key="1">
    <citation type="submission" date="2019-07" db="EMBL/GenBank/DDBJ databases">
        <title>Genome sequencing of lignin-degrading bacterial isolates.</title>
        <authorList>
            <person name="Gladden J."/>
        </authorList>
    </citation>
    <scope>NUCLEOTIDE SEQUENCE [LARGE SCALE GENOMIC DNA]</scope>
    <source>
        <strain evidence="5 6">J11</strain>
    </source>
</reference>
<dbReference type="Pfam" id="PF13377">
    <property type="entry name" value="Peripla_BP_3"/>
    <property type="match status" value="1"/>
</dbReference>
<evidence type="ECO:0000256" key="3">
    <source>
        <dbReference type="ARBA" id="ARBA00023163"/>
    </source>
</evidence>
<dbReference type="PROSITE" id="PS50932">
    <property type="entry name" value="HTH_LACI_2"/>
    <property type="match status" value="1"/>
</dbReference>
<dbReference type="GO" id="GO:0003700">
    <property type="term" value="F:DNA-binding transcription factor activity"/>
    <property type="evidence" value="ECO:0007669"/>
    <property type="project" value="TreeGrafter"/>
</dbReference>
<sequence length="325" mass="34377">MIDVARVAGVSRVTVSRAISHPELVSPPTLARVHAAIEQLGYVPNLNAGSLATRRSRIVGAIVPTLSNAWFADTLDGLGEILEAGGYQLLLGQSRYGEAAEEALVDTFIGRQVDGLVLTGVEHGAAVRRKLRAFGRPVVETWDLTDDPIDMVAGFSNEDAGAAVARHLAQRGYRHLGFLGANERRAGKRLAGFRREAARLGLPGIEAEVVAPPSSIEDGVRMMRALVARASSLQAVYCSNDTLGVGALLACRQQGWAVPRRMAVVGFSDLAIASASQPALSSVRVQAREMGRQAGRMLLARLVGGASVLPRVADLGFSVVARESS</sequence>
<dbReference type="Pfam" id="PF00356">
    <property type="entry name" value="LacI"/>
    <property type="match status" value="1"/>
</dbReference>
<dbReference type="Gene3D" id="3.40.50.2300">
    <property type="match status" value="2"/>
</dbReference>
<dbReference type="InterPro" id="IPR000843">
    <property type="entry name" value="HTH_LacI"/>
</dbReference>
<gene>
    <name evidence="5" type="ORF">L602_000800001050</name>
</gene>
<keyword evidence="1" id="KW-0805">Transcription regulation</keyword>
<dbReference type="EMBL" id="VLJN01000066">
    <property type="protein sequence ID" value="TWG79036.1"/>
    <property type="molecule type" value="Genomic_DNA"/>
</dbReference>
<keyword evidence="6" id="KW-1185">Reference proteome</keyword>
<organism evidence="5 6">
    <name type="scientific">Cupriavidus gilardii J11</name>
    <dbReference type="NCBI Taxonomy" id="936133"/>
    <lineage>
        <taxon>Bacteria</taxon>
        <taxon>Pseudomonadati</taxon>
        <taxon>Pseudomonadota</taxon>
        <taxon>Betaproteobacteria</taxon>
        <taxon>Burkholderiales</taxon>
        <taxon>Burkholderiaceae</taxon>
        <taxon>Cupriavidus</taxon>
    </lineage>
</organism>
<keyword evidence="3" id="KW-0804">Transcription</keyword>
<dbReference type="InterPro" id="IPR010982">
    <property type="entry name" value="Lambda_DNA-bd_dom_sf"/>
</dbReference>
<evidence type="ECO:0000313" key="5">
    <source>
        <dbReference type="EMBL" id="TWG79036.1"/>
    </source>
</evidence>
<evidence type="ECO:0000256" key="1">
    <source>
        <dbReference type="ARBA" id="ARBA00023015"/>
    </source>
</evidence>
<proteinExistence type="predicted"/>
<dbReference type="SUPFAM" id="SSF53822">
    <property type="entry name" value="Periplasmic binding protein-like I"/>
    <property type="match status" value="1"/>
</dbReference>
<protein>
    <submittedName>
        <fullName evidence="5">LacI family transcriptional regulator</fullName>
    </submittedName>
</protein>
<evidence type="ECO:0000256" key="2">
    <source>
        <dbReference type="ARBA" id="ARBA00023125"/>
    </source>
</evidence>
<evidence type="ECO:0000259" key="4">
    <source>
        <dbReference type="PROSITE" id="PS50932"/>
    </source>
</evidence>
<dbReference type="SMART" id="SM00354">
    <property type="entry name" value="HTH_LACI"/>
    <property type="match status" value="1"/>
</dbReference>
<dbReference type="GO" id="GO:0000976">
    <property type="term" value="F:transcription cis-regulatory region binding"/>
    <property type="evidence" value="ECO:0007669"/>
    <property type="project" value="TreeGrafter"/>
</dbReference>
<keyword evidence="2" id="KW-0238">DNA-binding</keyword>
<accession>A0A562B1M2</accession>